<comment type="catalytic activity">
    <reaction evidence="7">
        <text>deamido-NAD(+) + NH4(+) + ATP = AMP + diphosphate + NAD(+) + H(+)</text>
        <dbReference type="Rhea" id="RHEA:21188"/>
        <dbReference type="ChEBI" id="CHEBI:15378"/>
        <dbReference type="ChEBI" id="CHEBI:28938"/>
        <dbReference type="ChEBI" id="CHEBI:30616"/>
        <dbReference type="ChEBI" id="CHEBI:33019"/>
        <dbReference type="ChEBI" id="CHEBI:57540"/>
        <dbReference type="ChEBI" id="CHEBI:58437"/>
        <dbReference type="ChEBI" id="CHEBI:456215"/>
        <dbReference type="EC" id="6.3.1.5"/>
    </reaction>
</comment>
<proteinExistence type="inferred from homology"/>
<dbReference type="NCBIfam" id="TIGR00552">
    <property type="entry name" value="nadE"/>
    <property type="match status" value="1"/>
</dbReference>
<dbReference type="GO" id="GO:0005737">
    <property type="term" value="C:cytoplasm"/>
    <property type="evidence" value="ECO:0007669"/>
    <property type="project" value="InterPro"/>
</dbReference>
<dbReference type="Pfam" id="PF02540">
    <property type="entry name" value="NAD_synthase"/>
    <property type="match status" value="1"/>
</dbReference>
<dbReference type="InterPro" id="IPR014729">
    <property type="entry name" value="Rossmann-like_a/b/a_fold"/>
</dbReference>
<keyword evidence="2 6" id="KW-0436">Ligase</keyword>
<evidence type="ECO:0000313" key="10">
    <source>
        <dbReference type="Proteomes" id="UP000620327"/>
    </source>
</evidence>
<dbReference type="GO" id="GO:0009435">
    <property type="term" value="P:NAD+ biosynthetic process"/>
    <property type="evidence" value="ECO:0007669"/>
    <property type="project" value="InterPro"/>
</dbReference>
<evidence type="ECO:0000256" key="1">
    <source>
        <dbReference type="ARBA" id="ARBA00004790"/>
    </source>
</evidence>
<dbReference type="GO" id="GO:0005524">
    <property type="term" value="F:ATP binding"/>
    <property type="evidence" value="ECO:0007669"/>
    <property type="project" value="UniProtKB-KW"/>
</dbReference>
<keyword evidence="5 6" id="KW-0520">NAD</keyword>
<protein>
    <recommendedName>
        <fullName evidence="7">NH(3)-dependent NAD(+) synthetase</fullName>
        <ecNumber evidence="7">6.3.1.5</ecNumber>
    </recommendedName>
</protein>
<dbReference type="AlphaFoldDB" id="A0A923MEZ5"/>
<dbReference type="Gene3D" id="3.40.50.620">
    <property type="entry name" value="HUPs"/>
    <property type="match status" value="1"/>
</dbReference>
<keyword evidence="10" id="KW-1185">Reference proteome</keyword>
<comment type="similarity">
    <text evidence="6">Belongs to the NAD synthetase family.</text>
</comment>
<dbReference type="GO" id="GO:0003952">
    <property type="term" value="F:NAD+ synthase (glutamine-hydrolyzing) activity"/>
    <property type="evidence" value="ECO:0007669"/>
    <property type="project" value="InterPro"/>
</dbReference>
<comment type="caution">
    <text evidence="9">The sequence shown here is derived from an EMBL/GenBank/DDBJ whole genome shotgun (WGS) entry which is preliminary data.</text>
</comment>
<dbReference type="EMBL" id="JACOQI010000002">
    <property type="protein sequence ID" value="MBC5769482.1"/>
    <property type="molecule type" value="Genomic_DNA"/>
</dbReference>
<keyword evidence="3 6" id="KW-0547">Nucleotide-binding</keyword>
<organism evidence="9 10">
    <name type="scientific">Dysosmobacter segnis</name>
    <dbReference type="NCBI Taxonomy" id="2763042"/>
    <lineage>
        <taxon>Bacteria</taxon>
        <taxon>Bacillati</taxon>
        <taxon>Bacillota</taxon>
        <taxon>Clostridia</taxon>
        <taxon>Eubacteriales</taxon>
        <taxon>Oscillospiraceae</taxon>
        <taxon>Dysosmobacter</taxon>
    </lineage>
</organism>
<evidence type="ECO:0000256" key="2">
    <source>
        <dbReference type="ARBA" id="ARBA00022598"/>
    </source>
</evidence>
<evidence type="ECO:0000256" key="7">
    <source>
        <dbReference type="RuleBase" id="RU003812"/>
    </source>
</evidence>
<gene>
    <name evidence="9" type="primary">nadE</name>
    <name evidence="9" type="ORF">H8Z83_03995</name>
</gene>
<sequence length="247" mass="26980">MLANPKRTKDEIVQWIRSYFESNGHGCDAVVGISGGKDSSVVAALCVEALGKERVVGVMMPNGEQPDLDDSKQLIEFLGIRYAYTDISKAVSAVSDQVALNMNVSDQTRINLPPRIRMATLYAISQSLPHGGRVANTCNRSEDYVGYSTKFGDSAGDFSPLANLMVHEVIQIGYELLLPINLISKTPSDGLCGKTDEDNLGFTYAHLDAYIMYGTSGIEEIDKKIASMHDHNLHKLNPMPAYGTTIF</sequence>
<dbReference type="InterPro" id="IPR022310">
    <property type="entry name" value="NAD/GMP_synthase"/>
</dbReference>
<accession>A0A923MEZ5</accession>
<dbReference type="SUPFAM" id="SSF52402">
    <property type="entry name" value="Adenine nucleotide alpha hydrolases-like"/>
    <property type="match status" value="1"/>
</dbReference>
<evidence type="ECO:0000313" key="9">
    <source>
        <dbReference type="EMBL" id="MBC5769482.1"/>
    </source>
</evidence>
<dbReference type="EC" id="6.3.1.5" evidence="7"/>
<dbReference type="GO" id="GO:0004359">
    <property type="term" value="F:glutaminase activity"/>
    <property type="evidence" value="ECO:0007669"/>
    <property type="project" value="InterPro"/>
</dbReference>
<evidence type="ECO:0000256" key="4">
    <source>
        <dbReference type="ARBA" id="ARBA00022840"/>
    </source>
</evidence>
<evidence type="ECO:0000256" key="3">
    <source>
        <dbReference type="ARBA" id="ARBA00022741"/>
    </source>
</evidence>
<keyword evidence="4 6" id="KW-0067">ATP-binding</keyword>
<dbReference type="PANTHER" id="PTHR23090">
    <property type="entry name" value="NH 3 /GLUTAMINE-DEPENDENT NAD + SYNTHETASE"/>
    <property type="match status" value="1"/>
</dbReference>
<evidence type="ECO:0000256" key="5">
    <source>
        <dbReference type="ARBA" id="ARBA00023027"/>
    </source>
</evidence>
<dbReference type="RefSeq" id="WP_187013829.1">
    <property type="nucleotide sequence ID" value="NZ_JACOQI010000002.1"/>
</dbReference>
<dbReference type="PANTHER" id="PTHR23090:SF9">
    <property type="entry name" value="GLUTAMINE-DEPENDENT NAD(+) SYNTHETASE"/>
    <property type="match status" value="1"/>
</dbReference>
<dbReference type="Proteomes" id="UP000620327">
    <property type="component" value="Unassembled WGS sequence"/>
</dbReference>
<evidence type="ECO:0000256" key="6">
    <source>
        <dbReference type="RuleBase" id="RU003811"/>
    </source>
</evidence>
<dbReference type="CDD" id="cd00553">
    <property type="entry name" value="NAD_synthase"/>
    <property type="match status" value="1"/>
</dbReference>
<feature type="domain" description="NAD/GMP synthase" evidence="8">
    <location>
        <begin position="11"/>
        <end position="215"/>
    </location>
</feature>
<reference evidence="9" key="1">
    <citation type="submission" date="2020-08" db="EMBL/GenBank/DDBJ databases">
        <title>Genome public.</title>
        <authorList>
            <person name="Liu C."/>
            <person name="Sun Q."/>
        </authorList>
    </citation>
    <scope>NUCLEOTIDE SEQUENCE</scope>
    <source>
        <strain evidence="9">BX15</strain>
    </source>
</reference>
<evidence type="ECO:0000259" key="8">
    <source>
        <dbReference type="Pfam" id="PF02540"/>
    </source>
</evidence>
<dbReference type="InterPro" id="IPR003694">
    <property type="entry name" value="NAD_synthase"/>
</dbReference>
<name>A0A923MEZ5_9FIRM</name>
<dbReference type="GO" id="GO:0008795">
    <property type="term" value="F:NAD+ synthase activity"/>
    <property type="evidence" value="ECO:0007669"/>
    <property type="project" value="UniProtKB-EC"/>
</dbReference>
<comment type="pathway">
    <text evidence="1">Cofactor biosynthesis; NAD(+) biosynthesis.</text>
</comment>